<dbReference type="PANTHER" id="PTHR30582">
    <property type="entry name" value="L,D-TRANSPEPTIDASE"/>
    <property type="match status" value="1"/>
</dbReference>
<evidence type="ECO:0000256" key="3">
    <source>
        <dbReference type="ARBA" id="ARBA00022676"/>
    </source>
</evidence>
<dbReference type="GO" id="GO:0008360">
    <property type="term" value="P:regulation of cell shape"/>
    <property type="evidence" value="ECO:0007669"/>
    <property type="project" value="UniProtKB-UniRule"/>
</dbReference>
<protein>
    <submittedName>
        <fullName evidence="12">L,D-transpeptidase</fullName>
    </submittedName>
</protein>
<dbReference type="CDD" id="cd16913">
    <property type="entry name" value="YkuD_like"/>
    <property type="match status" value="1"/>
</dbReference>
<feature type="active site" description="Nucleophile" evidence="9">
    <location>
        <position position="181"/>
    </location>
</feature>
<dbReference type="InterPro" id="IPR050979">
    <property type="entry name" value="LD-transpeptidase"/>
</dbReference>
<feature type="signal peptide" evidence="10">
    <location>
        <begin position="1"/>
        <end position="32"/>
    </location>
</feature>
<keyword evidence="4" id="KW-0808">Transferase</keyword>
<evidence type="ECO:0000313" key="12">
    <source>
        <dbReference type="EMBL" id="NVO22253.1"/>
    </source>
</evidence>
<evidence type="ECO:0000256" key="7">
    <source>
        <dbReference type="ARBA" id="ARBA00022984"/>
    </source>
</evidence>
<accession>A0A850PZN8</accession>
<comment type="similarity">
    <text evidence="2">Belongs to the YkuD family.</text>
</comment>
<dbReference type="GO" id="GO:0071555">
    <property type="term" value="P:cell wall organization"/>
    <property type="evidence" value="ECO:0007669"/>
    <property type="project" value="UniProtKB-UniRule"/>
</dbReference>
<dbReference type="RefSeq" id="WP_176852560.1">
    <property type="nucleotide sequence ID" value="NZ_JABCJD010000001.1"/>
</dbReference>
<evidence type="ECO:0000259" key="11">
    <source>
        <dbReference type="PROSITE" id="PS52029"/>
    </source>
</evidence>
<keyword evidence="14" id="KW-1185">Reference proteome</keyword>
<dbReference type="GO" id="GO:0016757">
    <property type="term" value="F:glycosyltransferase activity"/>
    <property type="evidence" value="ECO:0007669"/>
    <property type="project" value="UniProtKB-KW"/>
</dbReference>
<sequence>MADRKVTGLSRRGFLASGIAGGVAALAAPALAQSGSQMNNTFELEGSIEQGVRRNISSFRTLDWRPYFSNTTNGAILVDIDSRALHFWSEDQSVYKLFPTSVPLTDDLTRRGRTEIIRKVDGPTWSPTPAMKERNPEWPDFIPAGPDNPLGTHALYLSWQFYRIHGTHDTRKIGRRSSNGCIGLYNEHIAQLYELTKVGTQVLLI</sequence>
<evidence type="ECO:0000256" key="8">
    <source>
        <dbReference type="ARBA" id="ARBA00023316"/>
    </source>
</evidence>
<feature type="domain" description="L,D-TPase catalytic" evidence="11">
    <location>
        <begin position="74"/>
        <end position="205"/>
    </location>
</feature>
<dbReference type="PROSITE" id="PS52029">
    <property type="entry name" value="LD_TPASE"/>
    <property type="match status" value="1"/>
</dbReference>
<comment type="caution">
    <text evidence="12">The sequence shown here is derived from an EMBL/GenBank/DDBJ whole genome shotgun (WGS) entry which is preliminary data.</text>
</comment>
<evidence type="ECO:0000313" key="14">
    <source>
        <dbReference type="Proteomes" id="UP000523601"/>
    </source>
</evidence>
<evidence type="ECO:0000256" key="9">
    <source>
        <dbReference type="PROSITE-ProRule" id="PRU01373"/>
    </source>
</evidence>
<dbReference type="GO" id="GO:0018104">
    <property type="term" value="P:peptidoglycan-protein cross-linking"/>
    <property type="evidence" value="ECO:0007669"/>
    <property type="project" value="TreeGrafter"/>
</dbReference>
<evidence type="ECO:0000313" key="13">
    <source>
        <dbReference type="EMBL" id="NVO26156.1"/>
    </source>
</evidence>
<keyword evidence="7 9" id="KW-0573">Peptidoglycan synthesis</keyword>
<evidence type="ECO:0000256" key="4">
    <source>
        <dbReference type="ARBA" id="ARBA00022679"/>
    </source>
</evidence>
<dbReference type="InterPro" id="IPR005490">
    <property type="entry name" value="LD_TPept_cat_dom"/>
</dbReference>
<keyword evidence="5" id="KW-0378">Hydrolase</keyword>
<name>A0A850PZN8_9RHOB</name>
<proteinExistence type="inferred from homology"/>
<reference evidence="14 15" key="1">
    <citation type="submission" date="2020-04" db="EMBL/GenBank/DDBJ databases">
        <title>Donghicola sp., a member of the Rhodobacteraceae family isolated from mangrove forest in Thailand.</title>
        <authorList>
            <person name="Charoenyingcharoen P."/>
            <person name="Yukphan P."/>
        </authorList>
    </citation>
    <scope>NUCLEOTIDE SEQUENCE [LARGE SCALE GENOMIC DNA]</scope>
    <source>
        <strain evidence="12 15">B5-SW-15</strain>
        <strain evidence="13 14">C2-DW-16</strain>
    </source>
</reference>
<dbReference type="InterPro" id="IPR006311">
    <property type="entry name" value="TAT_signal"/>
</dbReference>
<feature type="chain" id="PRO_5032930088" evidence="10">
    <location>
        <begin position="33"/>
        <end position="205"/>
    </location>
</feature>
<keyword evidence="8 9" id="KW-0961">Cell wall biogenesis/degradation</keyword>
<dbReference type="UniPathway" id="UPA00219"/>
<dbReference type="Gene3D" id="2.40.440.10">
    <property type="entry name" value="L,D-transpeptidase catalytic domain-like"/>
    <property type="match status" value="1"/>
</dbReference>
<dbReference type="InterPro" id="IPR038063">
    <property type="entry name" value="Transpep_catalytic_dom"/>
</dbReference>
<dbReference type="GO" id="GO:0071972">
    <property type="term" value="F:peptidoglycan L,D-transpeptidase activity"/>
    <property type="evidence" value="ECO:0007669"/>
    <property type="project" value="TreeGrafter"/>
</dbReference>
<dbReference type="EMBL" id="JABCJE010000001">
    <property type="protein sequence ID" value="NVO22253.1"/>
    <property type="molecule type" value="Genomic_DNA"/>
</dbReference>
<dbReference type="Pfam" id="PF03734">
    <property type="entry name" value="YkuD"/>
    <property type="match status" value="1"/>
</dbReference>
<evidence type="ECO:0000256" key="1">
    <source>
        <dbReference type="ARBA" id="ARBA00004752"/>
    </source>
</evidence>
<dbReference type="PANTHER" id="PTHR30582:SF24">
    <property type="entry name" value="L,D-TRANSPEPTIDASE ERFK_SRFK-RELATED"/>
    <property type="match status" value="1"/>
</dbReference>
<keyword evidence="6 9" id="KW-0133">Cell shape</keyword>
<evidence type="ECO:0000256" key="6">
    <source>
        <dbReference type="ARBA" id="ARBA00022960"/>
    </source>
</evidence>
<dbReference type="AlphaFoldDB" id="A0A850PZN8"/>
<dbReference type="EMBL" id="JABCJD010000001">
    <property type="protein sequence ID" value="NVO26156.1"/>
    <property type="molecule type" value="Genomic_DNA"/>
</dbReference>
<gene>
    <name evidence="13" type="ORF">HJ526_01875</name>
    <name evidence="12" type="ORF">HJ536_02695</name>
</gene>
<organism evidence="12 15">
    <name type="scientific">Donghicola mangrovi</name>
    <dbReference type="NCBI Taxonomy" id="2729614"/>
    <lineage>
        <taxon>Bacteria</taxon>
        <taxon>Pseudomonadati</taxon>
        <taxon>Pseudomonadota</taxon>
        <taxon>Alphaproteobacteria</taxon>
        <taxon>Rhodobacterales</taxon>
        <taxon>Roseobacteraceae</taxon>
        <taxon>Donghicola</taxon>
    </lineage>
</organism>
<dbReference type="Proteomes" id="UP000592216">
    <property type="component" value="Unassembled WGS sequence"/>
</dbReference>
<feature type="active site" description="Proton donor/acceptor" evidence="9">
    <location>
        <position position="165"/>
    </location>
</feature>
<dbReference type="PROSITE" id="PS51318">
    <property type="entry name" value="TAT"/>
    <property type="match status" value="1"/>
</dbReference>
<evidence type="ECO:0000313" key="15">
    <source>
        <dbReference type="Proteomes" id="UP000592216"/>
    </source>
</evidence>
<keyword evidence="3" id="KW-0328">Glycosyltransferase</keyword>
<evidence type="ECO:0000256" key="2">
    <source>
        <dbReference type="ARBA" id="ARBA00005992"/>
    </source>
</evidence>
<keyword evidence="10" id="KW-0732">Signal</keyword>
<dbReference type="GO" id="GO:0005576">
    <property type="term" value="C:extracellular region"/>
    <property type="evidence" value="ECO:0007669"/>
    <property type="project" value="TreeGrafter"/>
</dbReference>
<evidence type="ECO:0000256" key="10">
    <source>
        <dbReference type="SAM" id="SignalP"/>
    </source>
</evidence>
<dbReference type="SUPFAM" id="SSF141523">
    <property type="entry name" value="L,D-transpeptidase catalytic domain-like"/>
    <property type="match status" value="1"/>
</dbReference>
<comment type="pathway">
    <text evidence="1 9">Cell wall biogenesis; peptidoglycan biosynthesis.</text>
</comment>
<evidence type="ECO:0000256" key="5">
    <source>
        <dbReference type="ARBA" id="ARBA00022801"/>
    </source>
</evidence>
<dbReference type="Proteomes" id="UP000523601">
    <property type="component" value="Unassembled WGS sequence"/>
</dbReference>